<reference evidence="2 3" key="1">
    <citation type="submission" date="2016-08" db="EMBL/GenBank/DDBJ databases">
        <authorList>
            <person name="Seilhamer J.J."/>
        </authorList>
    </citation>
    <scope>NUCLEOTIDE SEQUENCE [LARGE SCALE GENOMIC DNA]</scope>
    <source>
        <strain evidence="2 3">VC14762</strain>
    </source>
</reference>
<evidence type="ECO:0000313" key="2">
    <source>
        <dbReference type="EMBL" id="ONU77733.1"/>
    </source>
</evidence>
<accession>A0A1V2VVJ3</accession>
<proteinExistence type="predicted"/>
<evidence type="ECO:0000256" key="1">
    <source>
        <dbReference type="SAM" id="MobiDB-lite"/>
    </source>
</evidence>
<organism evidence="2 3">
    <name type="scientific">Burkholderia cenocepacia</name>
    <dbReference type="NCBI Taxonomy" id="95486"/>
    <lineage>
        <taxon>Bacteria</taxon>
        <taxon>Pseudomonadati</taxon>
        <taxon>Pseudomonadota</taxon>
        <taxon>Betaproteobacteria</taxon>
        <taxon>Burkholderiales</taxon>
        <taxon>Burkholderiaceae</taxon>
        <taxon>Burkholderia</taxon>
        <taxon>Burkholderia cepacia complex</taxon>
    </lineage>
</organism>
<name>A0A1V2VVJ3_9BURK</name>
<dbReference type="AlphaFoldDB" id="A0A1V2VVJ3"/>
<feature type="region of interest" description="Disordered" evidence="1">
    <location>
        <begin position="1"/>
        <end position="21"/>
    </location>
</feature>
<evidence type="ECO:0000313" key="3">
    <source>
        <dbReference type="Proteomes" id="UP000188543"/>
    </source>
</evidence>
<dbReference type="RefSeq" id="WP_077176610.1">
    <property type="nucleotide sequence ID" value="NZ_MUTB01000063.1"/>
</dbReference>
<protein>
    <submittedName>
        <fullName evidence="2">Uncharacterized protein</fullName>
    </submittedName>
</protein>
<comment type="caution">
    <text evidence="2">The sequence shown here is derived from an EMBL/GenBank/DDBJ whole genome shotgun (WGS) entry which is preliminary data.</text>
</comment>
<dbReference type="Proteomes" id="UP000188543">
    <property type="component" value="Unassembled WGS sequence"/>
</dbReference>
<dbReference type="EMBL" id="MUTJ01000092">
    <property type="protein sequence ID" value="ONU77733.1"/>
    <property type="molecule type" value="Genomic_DNA"/>
</dbReference>
<gene>
    <name evidence="2" type="ORF">A8E72_30550</name>
</gene>
<sequence length="106" mass="11626">MSEAKSASSGGRKARTLEEEIAAQRDKLRKLEERQREQKRKEQERNTKAVLELIRAEKLDAVPAEQWKLAMPAIKAALLVDSSPQPEAGATSQKTDGQGEPASSGQ</sequence>
<feature type="region of interest" description="Disordered" evidence="1">
    <location>
        <begin position="82"/>
        <end position="106"/>
    </location>
</feature>